<evidence type="ECO:0000256" key="1">
    <source>
        <dbReference type="SAM" id="MobiDB-lite"/>
    </source>
</evidence>
<evidence type="ECO:0000313" key="2">
    <source>
        <dbReference type="EMBL" id="PKU46692.1"/>
    </source>
</evidence>
<feature type="region of interest" description="Disordered" evidence="1">
    <location>
        <begin position="31"/>
        <end position="57"/>
    </location>
</feature>
<evidence type="ECO:0000313" key="3">
    <source>
        <dbReference type="Proteomes" id="UP000233556"/>
    </source>
</evidence>
<proteinExistence type="predicted"/>
<dbReference type="EMBL" id="KZ505701">
    <property type="protein sequence ID" value="PKU46692.1"/>
    <property type="molecule type" value="Genomic_DNA"/>
</dbReference>
<accession>A0A2I0UKX0</accession>
<dbReference type="AlphaFoldDB" id="A0A2I0UKX0"/>
<gene>
    <name evidence="2" type="ORF">llap_3009</name>
</gene>
<name>A0A2I0UKX0_LIMLA</name>
<reference evidence="3" key="1">
    <citation type="submission" date="2017-11" db="EMBL/GenBank/DDBJ databases">
        <authorList>
            <person name="Lima N.C."/>
            <person name="Parody-Merino A.M."/>
            <person name="Battley P.F."/>
            <person name="Fidler A.E."/>
            <person name="Prosdocimi F."/>
        </authorList>
    </citation>
    <scope>NUCLEOTIDE SEQUENCE [LARGE SCALE GENOMIC DNA]</scope>
</reference>
<protein>
    <submittedName>
        <fullName evidence="2">Uncharacterized protein</fullName>
    </submittedName>
</protein>
<organism evidence="2 3">
    <name type="scientific">Limosa lapponica baueri</name>
    <dbReference type="NCBI Taxonomy" id="1758121"/>
    <lineage>
        <taxon>Eukaryota</taxon>
        <taxon>Metazoa</taxon>
        <taxon>Chordata</taxon>
        <taxon>Craniata</taxon>
        <taxon>Vertebrata</taxon>
        <taxon>Euteleostomi</taxon>
        <taxon>Archelosauria</taxon>
        <taxon>Archosauria</taxon>
        <taxon>Dinosauria</taxon>
        <taxon>Saurischia</taxon>
        <taxon>Theropoda</taxon>
        <taxon>Coelurosauria</taxon>
        <taxon>Aves</taxon>
        <taxon>Neognathae</taxon>
        <taxon>Neoaves</taxon>
        <taxon>Charadriiformes</taxon>
        <taxon>Scolopacidae</taxon>
        <taxon>Limosa</taxon>
    </lineage>
</organism>
<dbReference type="Proteomes" id="UP000233556">
    <property type="component" value="Unassembled WGS sequence"/>
</dbReference>
<sequence length="88" mass="10098">MKTMVRQAVPLQPMEVNSGAVIHLQSVEDPMLEQMDEPEEGRNPVGSMHRSRHLAEPVTYGERIPHWGRLLEGPVDPWREELTLDRTC</sequence>
<reference evidence="3" key="2">
    <citation type="submission" date="2017-12" db="EMBL/GenBank/DDBJ databases">
        <title>Genome sequence of the Bar-tailed Godwit (Limosa lapponica baueri).</title>
        <authorList>
            <person name="Lima N.C.B."/>
            <person name="Parody-Merino A.M."/>
            <person name="Battley P.F."/>
            <person name="Fidler A.E."/>
            <person name="Prosdocimi F."/>
        </authorList>
    </citation>
    <scope>NUCLEOTIDE SEQUENCE [LARGE SCALE GENOMIC DNA]</scope>
</reference>
<keyword evidence="3" id="KW-1185">Reference proteome</keyword>